<dbReference type="RefSeq" id="WP_133394018.1">
    <property type="nucleotide sequence ID" value="NZ_SMTG01000004.1"/>
</dbReference>
<dbReference type="Proteomes" id="UP000295543">
    <property type="component" value="Unassembled WGS sequence"/>
</dbReference>
<dbReference type="EMBL" id="SMTG01000004">
    <property type="protein sequence ID" value="TDK30965.1"/>
    <property type="molecule type" value="Genomic_DNA"/>
</dbReference>
<dbReference type="SUPFAM" id="SSF52540">
    <property type="entry name" value="P-loop containing nucleoside triphosphate hydrolases"/>
    <property type="match status" value="1"/>
</dbReference>
<comment type="caution">
    <text evidence="2">The sequence shown here is derived from an EMBL/GenBank/DDBJ whole genome shotgun (WGS) entry which is preliminary data.</text>
</comment>
<dbReference type="Gene3D" id="3.40.50.300">
    <property type="entry name" value="P-loop containing nucleotide triphosphate hydrolases"/>
    <property type="match status" value="1"/>
</dbReference>
<evidence type="ECO:0000313" key="3">
    <source>
        <dbReference type="Proteomes" id="UP000295543"/>
    </source>
</evidence>
<accession>A0A4R5U901</accession>
<gene>
    <name evidence="2" type="ORF">E2F49_11555</name>
</gene>
<organism evidence="2 3">
    <name type="scientific">Luteimonas terrae</name>
    <dbReference type="NCBI Taxonomy" id="1530191"/>
    <lineage>
        <taxon>Bacteria</taxon>
        <taxon>Pseudomonadati</taxon>
        <taxon>Pseudomonadota</taxon>
        <taxon>Gammaproteobacteria</taxon>
        <taxon>Lysobacterales</taxon>
        <taxon>Lysobacteraceae</taxon>
        <taxon>Luteimonas</taxon>
    </lineage>
</organism>
<reference evidence="2 3" key="1">
    <citation type="submission" date="2019-03" db="EMBL/GenBank/DDBJ databases">
        <title>Luteimonas zhaokaii sp.nov., isolated from the rectal contents of Plateau pika in Yushu, Qinghai Province, China.</title>
        <authorList>
            <person name="Zhang G."/>
        </authorList>
    </citation>
    <scope>NUCLEOTIDE SEQUENCE [LARGE SCALE GENOMIC DNA]</scope>
    <source>
        <strain evidence="2 3">THG-MD21</strain>
    </source>
</reference>
<keyword evidence="3" id="KW-1185">Reference proteome</keyword>
<name>A0A4R5U901_9GAMM</name>
<dbReference type="GO" id="GO:0016301">
    <property type="term" value="F:kinase activity"/>
    <property type="evidence" value="ECO:0007669"/>
    <property type="project" value="UniProtKB-KW"/>
</dbReference>
<keyword evidence="2" id="KW-0808">Transferase</keyword>
<evidence type="ECO:0000259" key="1">
    <source>
        <dbReference type="Pfam" id="PF02223"/>
    </source>
</evidence>
<proteinExistence type="predicted"/>
<keyword evidence="2" id="KW-0418">Kinase</keyword>
<dbReference type="AlphaFoldDB" id="A0A4R5U901"/>
<sequence>MTVSSVRTATFICFDGPKGVGKTTLLNAVASALRDGGRRCVTWTEKDLDPYREATRQSLQAFRASPSPAVELAICEQLARGRAWISREVLASAADSSVVLMDRWYPSDAAFRRMVPFEDVLRINAQLGVRRPDVVVAATCPPEVSWDRAHVRTRGLDSLVVTNFDEHAATTGAFDRAAGVHGWLRCDTRRSVEQCAADVLAGLGGFRET</sequence>
<dbReference type="OrthoDB" id="6985838at2"/>
<evidence type="ECO:0000313" key="2">
    <source>
        <dbReference type="EMBL" id="TDK30965.1"/>
    </source>
</evidence>
<dbReference type="InterPro" id="IPR039430">
    <property type="entry name" value="Thymidylate_kin-like_dom"/>
</dbReference>
<dbReference type="InterPro" id="IPR027417">
    <property type="entry name" value="P-loop_NTPase"/>
</dbReference>
<protein>
    <submittedName>
        <fullName evidence="2">Thymidylate kinase</fullName>
    </submittedName>
</protein>
<dbReference type="Pfam" id="PF02223">
    <property type="entry name" value="Thymidylate_kin"/>
    <property type="match status" value="1"/>
</dbReference>
<feature type="domain" description="Thymidylate kinase-like" evidence="1">
    <location>
        <begin position="14"/>
        <end position="197"/>
    </location>
</feature>